<evidence type="ECO:0000259" key="1">
    <source>
        <dbReference type="Pfam" id="PF03101"/>
    </source>
</evidence>
<gene>
    <name evidence="2" type="ORF">DCAR_0933985</name>
</gene>
<dbReference type="PANTHER" id="PTHR46328:SF30">
    <property type="entry name" value="OS04G0641500 PROTEIN"/>
    <property type="match status" value="1"/>
</dbReference>
<accession>A0AAF1BH82</accession>
<protein>
    <recommendedName>
        <fullName evidence="1">FAR1 domain-containing protein</fullName>
    </recommendedName>
</protein>
<organism evidence="2 3">
    <name type="scientific">Daucus carota subsp. sativus</name>
    <name type="common">Carrot</name>
    <dbReference type="NCBI Taxonomy" id="79200"/>
    <lineage>
        <taxon>Eukaryota</taxon>
        <taxon>Viridiplantae</taxon>
        <taxon>Streptophyta</taxon>
        <taxon>Embryophyta</taxon>
        <taxon>Tracheophyta</taxon>
        <taxon>Spermatophyta</taxon>
        <taxon>Magnoliopsida</taxon>
        <taxon>eudicotyledons</taxon>
        <taxon>Gunneridae</taxon>
        <taxon>Pentapetalae</taxon>
        <taxon>asterids</taxon>
        <taxon>campanulids</taxon>
        <taxon>Apiales</taxon>
        <taxon>Apiaceae</taxon>
        <taxon>Apioideae</taxon>
        <taxon>Scandiceae</taxon>
        <taxon>Daucinae</taxon>
        <taxon>Daucus</taxon>
        <taxon>Daucus sect. Daucus</taxon>
    </lineage>
</organism>
<proteinExistence type="predicted"/>
<feature type="domain" description="FAR1" evidence="1">
    <location>
        <begin position="16"/>
        <end position="105"/>
    </location>
</feature>
<dbReference type="AlphaFoldDB" id="A0AAF1BH82"/>
<dbReference type="Pfam" id="PF03101">
    <property type="entry name" value="FAR1"/>
    <property type="match status" value="1"/>
</dbReference>
<keyword evidence="3" id="KW-1185">Reference proteome</keyword>
<evidence type="ECO:0000313" key="2">
    <source>
        <dbReference type="EMBL" id="WOH14466.1"/>
    </source>
</evidence>
<reference evidence="2" key="2">
    <citation type="submission" date="2022-03" db="EMBL/GenBank/DDBJ databases">
        <title>Draft title - Genomic analysis of global carrot germplasm unveils the trajectory of domestication and the origin of high carotenoid orange carrot.</title>
        <authorList>
            <person name="Iorizzo M."/>
            <person name="Ellison S."/>
            <person name="Senalik D."/>
            <person name="Macko-Podgorni A."/>
            <person name="Grzebelus D."/>
            <person name="Bostan H."/>
            <person name="Rolling W."/>
            <person name="Curaba J."/>
            <person name="Simon P."/>
        </authorList>
    </citation>
    <scope>NUCLEOTIDE SEQUENCE</scope>
    <source>
        <tissue evidence="2">Leaf</tissue>
    </source>
</reference>
<dbReference type="InterPro" id="IPR004330">
    <property type="entry name" value="FAR1_DNA_bnd_dom"/>
</dbReference>
<evidence type="ECO:0000313" key="3">
    <source>
        <dbReference type="Proteomes" id="UP000077755"/>
    </source>
</evidence>
<reference evidence="2" key="1">
    <citation type="journal article" date="2016" name="Nat. Genet.">
        <title>A high-quality carrot genome assembly provides new insights into carotenoid accumulation and asterid genome evolution.</title>
        <authorList>
            <person name="Iorizzo M."/>
            <person name="Ellison S."/>
            <person name="Senalik D."/>
            <person name="Zeng P."/>
            <person name="Satapoomin P."/>
            <person name="Huang J."/>
            <person name="Bowman M."/>
            <person name="Iovene M."/>
            <person name="Sanseverino W."/>
            <person name="Cavagnaro P."/>
            <person name="Yildiz M."/>
            <person name="Macko-Podgorni A."/>
            <person name="Moranska E."/>
            <person name="Grzebelus E."/>
            <person name="Grzebelus D."/>
            <person name="Ashrafi H."/>
            <person name="Zheng Z."/>
            <person name="Cheng S."/>
            <person name="Spooner D."/>
            <person name="Van Deynze A."/>
            <person name="Simon P."/>
        </authorList>
    </citation>
    <scope>NUCLEOTIDE SEQUENCE</scope>
    <source>
        <tissue evidence="2">Leaf</tissue>
    </source>
</reference>
<dbReference type="PANTHER" id="PTHR46328">
    <property type="entry name" value="FAR-RED IMPAIRED RESPONSIVE (FAR1) FAMILY PROTEIN-RELATED"/>
    <property type="match status" value="1"/>
</dbReference>
<dbReference type="Proteomes" id="UP000077755">
    <property type="component" value="Chromosome 9"/>
</dbReference>
<sequence>MPHEGMLFHSQEESYNFYNSFGLTHGFAVCKYSTYKSRKDEVIVRRTFVCNREGFKKKQEADNEDNIKRRRETKCGCKASMEIILNKLGTWEIKKFNDIHSHDLLKSPNKKRKLRSHNKYYKDATCKKLIDKFSSCGVGPAKISRIINSASGSAIDVSDTPTMF</sequence>
<dbReference type="EMBL" id="CP093351">
    <property type="protein sequence ID" value="WOH14466.1"/>
    <property type="molecule type" value="Genomic_DNA"/>
</dbReference>
<name>A0AAF1BH82_DAUCS</name>